<keyword evidence="1" id="KW-1133">Transmembrane helix</keyword>
<reference evidence="2 3" key="1">
    <citation type="submission" date="2019-05" db="EMBL/GenBank/DDBJ databases">
        <authorList>
            <consortium name="Science for Life Laboratories"/>
        </authorList>
    </citation>
    <scope>NUCLEOTIDE SEQUENCE [LARGE SCALE GENOMIC DNA]</scope>
    <source>
        <strain evidence="2">Soil9</strain>
    </source>
</reference>
<sequence>MRPLQFLKQHPIAALGVLALVFAVWIGMDLRKPNSESTETAPFPVGTAFLTKRFPAPPEFEYSKPTPQGTAQVLPKLKPGMTRIEVEGLVGAPVSSDVHPAMVAGGRITYHTAYEADLEPLSTVRPIRHTKVIGPAPPRTLVTLEFDATKPGHPLVEIHYPDPLF</sequence>
<evidence type="ECO:0000313" key="3">
    <source>
        <dbReference type="Proteomes" id="UP000464178"/>
    </source>
</evidence>
<organism evidence="2 3">
    <name type="scientific">Gemmata massiliana</name>
    <dbReference type="NCBI Taxonomy" id="1210884"/>
    <lineage>
        <taxon>Bacteria</taxon>
        <taxon>Pseudomonadati</taxon>
        <taxon>Planctomycetota</taxon>
        <taxon>Planctomycetia</taxon>
        <taxon>Gemmatales</taxon>
        <taxon>Gemmataceae</taxon>
        <taxon>Gemmata</taxon>
    </lineage>
</organism>
<dbReference type="EMBL" id="LR593886">
    <property type="protein sequence ID" value="VTS03265.1"/>
    <property type="molecule type" value="Genomic_DNA"/>
</dbReference>
<keyword evidence="1" id="KW-0812">Transmembrane</keyword>
<proteinExistence type="predicted"/>
<protein>
    <submittedName>
        <fullName evidence="2">Uncharacterized protein</fullName>
    </submittedName>
</protein>
<accession>A0A6P2DMA8</accession>
<evidence type="ECO:0000313" key="2">
    <source>
        <dbReference type="EMBL" id="VTS03265.1"/>
    </source>
</evidence>
<gene>
    <name evidence="2" type="ORF">SOIL9_72410</name>
</gene>
<feature type="transmembrane region" description="Helical" evidence="1">
    <location>
        <begin position="12"/>
        <end position="28"/>
    </location>
</feature>
<keyword evidence="1" id="KW-0472">Membrane</keyword>
<name>A0A6P2DMA8_9BACT</name>
<dbReference type="AlphaFoldDB" id="A0A6P2DMA8"/>
<dbReference type="RefSeq" id="WP_162672976.1">
    <property type="nucleotide sequence ID" value="NZ_LR593886.1"/>
</dbReference>
<evidence type="ECO:0000256" key="1">
    <source>
        <dbReference type="SAM" id="Phobius"/>
    </source>
</evidence>
<dbReference type="Proteomes" id="UP000464178">
    <property type="component" value="Chromosome"/>
</dbReference>
<dbReference type="KEGG" id="gms:SOIL9_72410"/>
<keyword evidence="3" id="KW-1185">Reference proteome</keyword>